<dbReference type="RefSeq" id="WP_380186891.1">
    <property type="nucleotide sequence ID" value="NZ_JBHTBQ010000009.1"/>
</dbReference>
<keyword evidence="1" id="KW-0472">Membrane</keyword>
<sequence>MVLYRSIKSQSGVSLISMMVGITISLITAVAMLTLFRHSIKISTDTTQISKQDTERSSAMTIAPILLQDAGFGITDASVSTNIIALKGAAFSAANKLSGTAAASGEAANTLVWLRNLGTNFECSALFAAPDKGLMLLGPINCSALSEWSTASWAPAKPLASIGTFNFVLSNTAGTCSQFGYASPGKATVTIQSNNATGQAIRSQSCLSNLVISP</sequence>
<evidence type="ECO:0000256" key="1">
    <source>
        <dbReference type="SAM" id="Phobius"/>
    </source>
</evidence>
<protein>
    <submittedName>
        <fullName evidence="2">PilW family protein</fullName>
    </submittedName>
</protein>
<keyword evidence="1" id="KW-1133">Transmembrane helix</keyword>
<dbReference type="EMBL" id="JBHTBQ010000009">
    <property type="protein sequence ID" value="MFC7419419.1"/>
    <property type="molecule type" value="Genomic_DNA"/>
</dbReference>
<dbReference type="Proteomes" id="UP001596473">
    <property type="component" value="Unassembled WGS sequence"/>
</dbReference>
<organism evidence="2 3">
    <name type="scientific">Iodobacter arcticus</name>
    <dbReference type="NCBI Taxonomy" id="590593"/>
    <lineage>
        <taxon>Bacteria</taxon>
        <taxon>Pseudomonadati</taxon>
        <taxon>Pseudomonadota</taxon>
        <taxon>Betaproteobacteria</taxon>
        <taxon>Neisseriales</taxon>
        <taxon>Chitinibacteraceae</taxon>
        <taxon>Iodobacter</taxon>
    </lineage>
</organism>
<keyword evidence="1" id="KW-0812">Transmembrane</keyword>
<proteinExistence type="predicted"/>
<gene>
    <name evidence="2" type="ORF">ACFQNF_05955</name>
</gene>
<reference evidence="3" key="1">
    <citation type="journal article" date="2019" name="Int. J. Syst. Evol. Microbiol.">
        <title>The Global Catalogue of Microorganisms (GCM) 10K type strain sequencing project: providing services to taxonomists for standard genome sequencing and annotation.</title>
        <authorList>
            <consortium name="The Broad Institute Genomics Platform"/>
            <consortium name="The Broad Institute Genome Sequencing Center for Infectious Disease"/>
            <person name="Wu L."/>
            <person name="Ma J."/>
        </authorList>
    </citation>
    <scope>NUCLEOTIDE SEQUENCE [LARGE SCALE GENOMIC DNA]</scope>
    <source>
        <strain evidence="3">CCUG 62945</strain>
    </source>
</reference>
<comment type="caution">
    <text evidence="2">The sequence shown here is derived from an EMBL/GenBank/DDBJ whole genome shotgun (WGS) entry which is preliminary data.</text>
</comment>
<evidence type="ECO:0000313" key="3">
    <source>
        <dbReference type="Proteomes" id="UP001596473"/>
    </source>
</evidence>
<accession>A0ABW2QVA9</accession>
<name>A0ABW2QVA9_9NEIS</name>
<feature type="transmembrane region" description="Helical" evidence="1">
    <location>
        <begin position="12"/>
        <end position="36"/>
    </location>
</feature>
<keyword evidence="3" id="KW-1185">Reference proteome</keyword>
<evidence type="ECO:0000313" key="2">
    <source>
        <dbReference type="EMBL" id="MFC7419419.1"/>
    </source>
</evidence>